<dbReference type="InterPro" id="IPR043472">
    <property type="entry name" value="Macro_dom-like"/>
</dbReference>
<evidence type="ECO:0000256" key="3">
    <source>
        <dbReference type="ARBA" id="ARBA00019744"/>
    </source>
</evidence>
<keyword evidence="7" id="KW-1185">Reference proteome</keyword>
<reference evidence="6" key="1">
    <citation type="submission" date="2023-06" db="EMBL/GenBank/DDBJ databases">
        <authorList>
            <consortium name="Lawrence Berkeley National Laboratory"/>
            <person name="Ahrendt S."/>
            <person name="Sahu N."/>
            <person name="Indic B."/>
            <person name="Wong-Bajracharya J."/>
            <person name="Merenyi Z."/>
            <person name="Ke H.-M."/>
            <person name="Monk M."/>
            <person name="Kocsube S."/>
            <person name="Drula E."/>
            <person name="Lipzen A."/>
            <person name="Balint B."/>
            <person name="Henrissat B."/>
            <person name="Andreopoulos B."/>
            <person name="Martin F.M."/>
            <person name="Harder C.B."/>
            <person name="Rigling D."/>
            <person name="Ford K.L."/>
            <person name="Foster G.D."/>
            <person name="Pangilinan J."/>
            <person name="Papanicolaou A."/>
            <person name="Barry K."/>
            <person name="LaButti K."/>
            <person name="Viragh M."/>
            <person name="Koriabine M."/>
            <person name="Yan M."/>
            <person name="Riley R."/>
            <person name="Champramary S."/>
            <person name="Plett K.L."/>
            <person name="Tsai I.J."/>
            <person name="Slot J."/>
            <person name="Sipos G."/>
            <person name="Plett J."/>
            <person name="Nagy L.G."/>
            <person name="Grigoriev I.V."/>
        </authorList>
    </citation>
    <scope>NUCLEOTIDE SEQUENCE</scope>
    <source>
        <strain evidence="6">ICMP 16352</strain>
    </source>
</reference>
<dbReference type="Pfam" id="PF01661">
    <property type="entry name" value="Macro"/>
    <property type="match status" value="1"/>
</dbReference>
<dbReference type="PANTHER" id="PTHR12521">
    <property type="entry name" value="PROTEIN C6ORF130"/>
    <property type="match status" value="1"/>
</dbReference>
<organism evidence="6 7">
    <name type="scientific">Armillaria novae-zelandiae</name>
    <dbReference type="NCBI Taxonomy" id="153914"/>
    <lineage>
        <taxon>Eukaryota</taxon>
        <taxon>Fungi</taxon>
        <taxon>Dikarya</taxon>
        <taxon>Basidiomycota</taxon>
        <taxon>Agaricomycotina</taxon>
        <taxon>Agaricomycetes</taxon>
        <taxon>Agaricomycetidae</taxon>
        <taxon>Agaricales</taxon>
        <taxon>Marasmiineae</taxon>
        <taxon>Physalacriaceae</taxon>
        <taxon>Armillaria</taxon>
    </lineage>
</organism>
<comment type="similarity">
    <text evidence="1">Belongs to the POA1 family.</text>
</comment>
<dbReference type="InterPro" id="IPR050892">
    <property type="entry name" value="ADP-ribose_metab_enzymes"/>
</dbReference>
<proteinExistence type="inferred from homology"/>
<dbReference type="PANTHER" id="PTHR12521:SF0">
    <property type="entry name" value="ADP-RIBOSE GLYCOHYDROLASE OARD1"/>
    <property type="match status" value="1"/>
</dbReference>
<dbReference type="InterPro" id="IPR002589">
    <property type="entry name" value="Macro_dom"/>
</dbReference>
<evidence type="ECO:0000256" key="1">
    <source>
        <dbReference type="ARBA" id="ARBA00006575"/>
    </source>
</evidence>
<evidence type="ECO:0000313" key="6">
    <source>
        <dbReference type="EMBL" id="KAK0487097.1"/>
    </source>
</evidence>
<name>A0AA39PMK5_9AGAR</name>
<dbReference type="GO" id="GO:0140291">
    <property type="term" value="P:peptidyl-glutamate ADP-deribosylation"/>
    <property type="evidence" value="ECO:0007669"/>
    <property type="project" value="TreeGrafter"/>
</dbReference>
<comment type="catalytic activity">
    <reaction evidence="4">
        <text>ADP-alpha-D-ribose 1''-phosphate + H2O = ADP-D-ribose + phosphate</text>
        <dbReference type="Rhea" id="RHEA:25029"/>
        <dbReference type="ChEBI" id="CHEBI:15377"/>
        <dbReference type="ChEBI" id="CHEBI:43474"/>
        <dbReference type="ChEBI" id="CHEBI:57967"/>
        <dbReference type="ChEBI" id="CHEBI:58753"/>
        <dbReference type="EC" id="3.1.3.84"/>
    </reaction>
</comment>
<dbReference type="AlphaFoldDB" id="A0AA39PMK5"/>
<feature type="domain" description="Macro" evidence="5">
    <location>
        <begin position="2"/>
        <end position="163"/>
    </location>
</feature>
<sequence length="163" mass="18077">MTPTVLCPPTAMSKLTYVKKDIFSAPENSILVHACNTKGSWGAGIALAFRVRYPEAFTVYNQHCKEQGPAILGTCLLIPGEHRDVACLFTSKAYGRQKDSPEQILDATRTAMSDLMRQNTEEKEMHACRINSGKFGVPWVDTEKILEELGVVMTIYDPVVPVE</sequence>
<dbReference type="SMART" id="SM00506">
    <property type="entry name" value="A1pp"/>
    <property type="match status" value="1"/>
</dbReference>
<protein>
    <recommendedName>
        <fullName evidence="3">ADP-ribose 1''-phosphate phosphatase</fullName>
        <ecNumber evidence="2">3.1.3.84</ecNumber>
    </recommendedName>
</protein>
<evidence type="ECO:0000313" key="7">
    <source>
        <dbReference type="Proteomes" id="UP001175227"/>
    </source>
</evidence>
<dbReference type="EC" id="3.1.3.84" evidence="2"/>
<dbReference type="Proteomes" id="UP001175227">
    <property type="component" value="Unassembled WGS sequence"/>
</dbReference>
<dbReference type="EMBL" id="JAUEPR010000003">
    <property type="protein sequence ID" value="KAK0487097.1"/>
    <property type="molecule type" value="Genomic_DNA"/>
</dbReference>
<comment type="caution">
    <text evidence="6">The sequence shown here is derived from an EMBL/GenBank/DDBJ whole genome shotgun (WGS) entry which is preliminary data.</text>
</comment>
<dbReference type="SUPFAM" id="SSF52949">
    <property type="entry name" value="Macro domain-like"/>
    <property type="match status" value="1"/>
</dbReference>
<evidence type="ECO:0000256" key="4">
    <source>
        <dbReference type="ARBA" id="ARBA00034427"/>
    </source>
</evidence>
<dbReference type="PROSITE" id="PS51154">
    <property type="entry name" value="MACRO"/>
    <property type="match status" value="1"/>
</dbReference>
<evidence type="ECO:0000259" key="5">
    <source>
        <dbReference type="PROSITE" id="PS51154"/>
    </source>
</evidence>
<gene>
    <name evidence="6" type="ORF">IW261DRAFT_1445855</name>
</gene>
<accession>A0AA39PMK5</accession>
<dbReference type="CDD" id="cd02901">
    <property type="entry name" value="Macro_Poa1p-like"/>
    <property type="match status" value="1"/>
</dbReference>
<dbReference type="Gene3D" id="3.40.220.10">
    <property type="entry name" value="Leucine Aminopeptidase, subunit E, domain 1"/>
    <property type="match status" value="1"/>
</dbReference>
<evidence type="ECO:0000256" key="2">
    <source>
        <dbReference type="ARBA" id="ARBA00012983"/>
    </source>
</evidence>